<evidence type="ECO:0000313" key="1">
    <source>
        <dbReference type="EMBL" id="JAD63817.1"/>
    </source>
</evidence>
<reference evidence="1" key="1">
    <citation type="submission" date="2014-09" db="EMBL/GenBank/DDBJ databases">
        <authorList>
            <person name="Magalhaes I.L.F."/>
            <person name="Oliveira U."/>
            <person name="Santos F.R."/>
            <person name="Vidigal T.H.D.A."/>
            <person name="Brescovit A.D."/>
            <person name="Santos A.J."/>
        </authorList>
    </citation>
    <scope>NUCLEOTIDE SEQUENCE</scope>
    <source>
        <tissue evidence="1">Shoot tissue taken approximately 20 cm above the soil surface</tissue>
    </source>
</reference>
<dbReference type="EMBL" id="GBRH01234078">
    <property type="protein sequence ID" value="JAD63817.1"/>
    <property type="molecule type" value="Transcribed_RNA"/>
</dbReference>
<name>A0A0A9BX27_ARUDO</name>
<proteinExistence type="predicted"/>
<organism evidence="1">
    <name type="scientific">Arundo donax</name>
    <name type="common">Giant reed</name>
    <name type="synonym">Donax arundinaceus</name>
    <dbReference type="NCBI Taxonomy" id="35708"/>
    <lineage>
        <taxon>Eukaryota</taxon>
        <taxon>Viridiplantae</taxon>
        <taxon>Streptophyta</taxon>
        <taxon>Embryophyta</taxon>
        <taxon>Tracheophyta</taxon>
        <taxon>Spermatophyta</taxon>
        <taxon>Magnoliopsida</taxon>
        <taxon>Liliopsida</taxon>
        <taxon>Poales</taxon>
        <taxon>Poaceae</taxon>
        <taxon>PACMAD clade</taxon>
        <taxon>Arundinoideae</taxon>
        <taxon>Arundineae</taxon>
        <taxon>Arundo</taxon>
    </lineage>
</organism>
<dbReference type="AlphaFoldDB" id="A0A0A9BX27"/>
<reference evidence="1" key="2">
    <citation type="journal article" date="2015" name="Data Brief">
        <title>Shoot transcriptome of the giant reed, Arundo donax.</title>
        <authorList>
            <person name="Barrero R.A."/>
            <person name="Guerrero F.D."/>
            <person name="Moolhuijzen P."/>
            <person name="Goolsby J.A."/>
            <person name="Tidwell J."/>
            <person name="Bellgard S.E."/>
            <person name="Bellgard M.I."/>
        </authorList>
    </citation>
    <scope>NUCLEOTIDE SEQUENCE</scope>
    <source>
        <tissue evidence="1">Shoot tissue taken approximately 20 cm above the soil surface</tissue>
    </source>
</reference>
<sequence>MVVSIVHCSLVLMLGGGTSLYCISLPCNKKQE</sequence>
<accession>A0A0A9BX27</accession>
<protein>
    <submittedName>
        <fullName evidence="1">Uncharacterized protein</fullName>
    </submittedName>
</protein>